<feature type="transmembrane region" description="Helical" evidence="2">
    <location>
        <begin position="29"/>
        <end position="54"/>
    </location>
</feature>
<dbReference type="Proteomes" id="UP000183687">
    <property type="component" value="Unassembled WGS sequence"/>
</dbReference>
<feature type="compositionally biased region" description="Basic and acidic residues" evidence="1">
    <location>
        <begin position="372"/>
        <end position="384"/>
    </location>
</feature>
<accession>A0AB38A6J6</accession>
<feature type="transmembrane region" description="Helical" evidence="2">
    <location>
        <begin position="165"/>
        <end position="190"/>
    </location>
</feature>
<evidence type="ECO:0000256" key="2">
    <source>
        <dbReference type="SAM" id="Phobius"/>
    </source>
</evidence>
<feature type="transmembrane region" description="Helical" evidence="2">
    <location>
        <begin position="202"/>
        <end position="222"/>
    </location>
</feature>
<feature type="transmembrane region" description="Helical" evidence="2">
    <location>
        <begin position="75"/>
        <end position="100"/>
    </location>
</feature>
<organism evidence="4 5">
    <name type="scientific">Atopobium minutum</name>
    <dbReference type="NCBI Taxonomy" id="1381"/>
    <lineage>
        <taxon>Bacteria</taxon>
        <taxon>Bacillati</taxon>
        <taxon>Actinomycetota</taxon>
        <taxon>Coriobacteriia</taxon>
        <taxon>Coriobacteriales</taxon>
        <taxon>Atopobiaceae</taxon>
        <taxon>Atopobium</taxon>
    </lineage>
</organism>
<protein>
    <submittedName>
        <fullName evidence="4">Zinc-ribbon domain-containing protein</fullName>
    </submittedName>
</protein>
<evidence type="ECO:0000313" key="4">
    <source>
        <dbReference type="EMBL" id="SEB68509.1"/>
    </source>
</evidence>
<comment type="caution">
    <text evidence="4">The sequence shown here is derived from an EMBL/GenBank/DDBJ whole genome shotgun (WGS) entry which is preliminary data.</text>
</comment>
<feature type="transmembrane region" description="Helical" evidence="2">
    <location>
        <begin position="106"/>
        <end position="131"/>
    </location>
</feature>
<dbReference type="Pfam" id="PF13197">
    <property type="entry name" value="DUF4013"/>
    <property type="match status" value="1"/>
</dbReference>
<dbReference type="InterPro" id="IPR025098">
    <property type="entry name" value="DUF4013"/>
</dbReference>
<evidence type="ECO:0000259" key="3">
    <source>
        <dbReference type="Pfam" id="PF13240"/>
    </source>
</evidence>
<reference evidence="4 5" key="1">
    <citation type="submission" date="2016-10" db="EMBL/GenBank/DDBJ databases">
        <authorList>
            <person name="Varghese N."/>
            <person name="Submissions S."/>
        </authorList>
    </citation>
    <scope>NUCLEOTIDE SEQUENCE [LARGE SCALE GENOMIC DNA]</scope>
    <source>
        <strain evidence="4 5">DSM 20586</strain>
    </source>
</reference>
<feature type="region of interest" description="Disordered" evidence="1">
    <location>
        <begin position="268"/>
        <end position="305"/>
    </location>
</feature>
<keyword evidence="2" id="KW-1133">Transmembrane helix</keyword>
<dbReference type="InterPro" id="IPR026870">
    <property type="entry name" value="Zinc_ribbon_dom"/>
</dbReference>
<keyword evidence="2" id="KW-0472">Membrane</keyword>
<dbReference type="EMBL" id="FNSH01000001">
    <property type="protein sequence ID" value="SEB68509.1"/>
    <property type="molecule type" value="Genomic_DNA"/>
</dbReference>
<evidence type="ECO:0000313" key="5">
    <source>
        <dbReference type="Proteomes" id="UP000183687"/>
    </source>
</evidence>
<feature type="region of interest" description="Disordered" evidence="1">
    <location>
        <begin position="336"/>
        <end position="421"/>
    </location>
</feature>
<dbReference type="Pfam" id="PF13240">
    <property type="entry name" value="Zn_Ribbon_1"/>
    <property type="match status" value="1"/>
</dbReference>
<gene>
    <name evidence="4" type="ORF">SAMN04489746_0872</name>
</gene>
<keyword evidence="2" id="KW-0812">Transmembrane</keyword>
<feature type="compositionally biased region" description="Low complexity" evidence="1">
    <location>
        <begin position="284"/>
        <end position="297"/>
    </location>
</feature>
<sequence>MAQLKFSNKQYLTRSWRMLTREEGWFKTVLLLTLYSLIPIIGGMVTLGASYEWARLTAWGVKSSPKQKGIKFGKCLKTGFVAFVILLIWQVVIGILMSVLESIVPAIGGISWLFIVFAEVLAGVCALYATIYDRFGAAFSFSNLWKMVRHDWKGLLKITGEQFKIGLIIFIVSIPVVFIAGMIWFGSISYTALNQLEMLNETAIPSGQAVLIAFSVLSDALVSLAPAFIVFWVIGSAITTVINLLTANMIGLWMLQFKVFEWGNPDDPLPTPMTPADPGQTSDAAAPAGSPVAPVTPQSSDVSAAPKAPEMLVAPEAPAVSDEPATQATPVIPVEVSEEPEVLSPAQESTEAETSPVEDAAEASEAPVETSEVSHEAAADHEAAAETEEASDDSLSFCPECGSKVPENGTFCPQCGTKLRE</sequence>
<name>A0AB38A6J6_9ACTN</name>
<evidence type="ECO:0000256" key="1">
    <source>
        <dbReference type="SAM" id="MobiDB-lite"/>
    </source>
</evidence>
<dbReference type="AlphaFoldDB" id="A0AB38A6J6"/>
<dbReference type="RefSeq" id="WP_002563053.1">
    <property type="nucleotide sequence ID" value="NZ_CALJSN010000007.1"/>
</dbReference>
<proteinExistence type="predicted"/>
<feature type="domain" description="Zinc-ribbon" evidence="3">
    <location>
        <begin position="397"/>
        <end position="419"/>
    </location>
</feature>
<feature type="transmembrane region" description="Helical" evidence="2">
    <location>
        <begin position="229"/>
        <end position="255"/>
    </location>
</feature>